<dbReference type="EMBL" id="AEWT01000002">
    <property type="protein sequence ID" value="EGC70794.1"/>
    <property type="molecule type" value="Genomic_DNA"/>
</dbReference>
<gene>
    <name evidence="1" type="ORF">HMPREF9087_0171</name>
</gene>
<reference evidence="1 2" key="1">
    <citation type="submission" date="2011-01" db="EMBL/GenBank/DDBJ databases">
        <authorList>
            <person name="Muzny D."/>
            <person name="Qin X."/>
            <person name="Deng J."/>
            <person name="Jiang H."/>
            <person name="Liu Y."/>
            <person name="Qu J."/>
            <person name="Song X.-Z."/>
            <person name="Zhang L."/>
            <person name="Thornton R."/>
            <person name="Coyle M."/>
            <person name="Francisco L."/>
            <person name="Jackson L."/>
            <person name="Javaid M."/>
            <person name="Korchina V."/>
            <person name="Kovar C."/>
            <person name="Mata R."/>
            <person name="Mathew T."/>
            <person name="Ngo R."/>
            <person name="Nguyen L."/>
            <person name="Nguyen N."/>
            <person name="Okwuonu G."/>
            <person name="Ongeri F."/>
            <person name="Pham C."/>
            <person name="Simmons D."/>
            <person name="Wilczek-Boney K."/>
            <person name="Hale W."/>
            <person name="Jakkamsetti A."/>
            <person name="Pham P."/>
            <person name="Ruth R."/>
            <person name="San Lucas F."/>
            <person name="Warren J."/>
            <person name="Zhang J."/>
            <person name="Zhao Z."/>
            <person name="Zhou C."/>
            <person name="Zhu D."/>
            <person name="Lee S."/>
            <person name="Bess C."/>
            <person name="Blankenburg K."/>
            <person name="Forbes L."/>
            <person name="Fu Q."/>
            <person name="Gubbala S."/>
            <person name="Hirani K."/>
            <person name="Jayaseelan J.C."/>
            <person name="Lara F."/>
            <person name="Munidasa M."/>
            <person name="Palculict T."/>
            <person name="Patil S."/>
            <person name="Pu L.-L."/>
            <person name="Saada N."/>
            <person name="Tang L."/>
            <person name="Weissenberger G."/>
            <person name="Zhu Y."/>
            <person name="Hemphill L."/>
            <person name="Shang Y."/>
            <person name="Youmans B."/>
            <person name="Ayvaz T."/>
            <person name="Ross M."/>
            <person name="Santibanez J."/>
            <person name="Aqrawi P."/>
            <person name="Gross S."/>
            <person name="Joshi V."/>
            <person name="Fowler G."/>
            <person name="Nazareth L."/>
            <person name="Reid J."/>
            <person name="Worley K."/>
            <person name="Petrosino J."/>
            <person name="Highlander S."/>
            <person name="Gibbs R."/>
        </authorList>
    </citation>
    <scope>NUCLEOTIDE SEQUENCE [LARGE SCALE GENOMIC DNA]</scope>
    <source>
        <strain evidence="1 2">ATCC 12755</strain>
    </source>
</reference>
<dbReference type="Proteomes" id="UP000004835">
    <property type="component" value="Unassembled WGS sequence"/>
</dbReference>
<name>F0EG74_ENTCA</name>
<organism evidence="1 2">
    <name type="scientific">Enterococcus casseliflavus ATCC 12755</name>
    <dbReference type="NCBI Taxonomy" id="888066"/>
    <lineage>
        <taxon>Bacteria</taxon>
        <taxon>Bacillati</taxon>
        <taxon>Bacillota</taxon>
        <taxon>Bacilli</taxon>
        <taxon>Lactobacillales</taxon>
        <taxon>Enterococcaceae</taxon>
        <taxon>Enterococcus</taxon>
    </lineage>
</organism>
<dbReference type="AlphaFoldDB" id="F0EG74"/>
<accession>F0EG74</accession>
<evidence type="ECO:0000313" key="1">
    <source>
        <dbReference type="EMBL" id="EGC70794.1"/>
    </source>
</evidence>
<dbReference type="HOGENOM" id="CLU_2395095_0_0_9"/>
<comment type="caution">
    <text evidence="1">The sequence shown here is derived from an EMBL/GenBank/DDBJ whole genome shotgun (WGS) entry which is preliminary data.</text>
</comment>
<evidence type="ECO:0000313" key="2">
    <source>
        <dbReference type="Proteomes" id="UP000004835"/>
    </source>
</evidence>
<sequence length="93" mass="10788">MIDHDQSKPFSVKDFFWHFFPLHSHKDQNQIDQSNIEGDNSRNFASLDFCLVILIGMLRNLSGQKVELFKTIKYPTKPNSTAKASSLIWLEMT</sequence>
<proteinExistence type="predicted"/>
<protein>
    <submittedName>
        <fullName evidence="1">Uncharacterized protein</fullName>
    </submittedName>
</protein>